<dbReference type="AlphaFoldDB" id="X1GK80"/>
<evidence type="ECO:0000313" key="1">
    <source>
        <dbReference type="EMBL" id="GAH41999.1"/>
    </source>
</evidence>
<comment type="caution">
    <text evidence="1">The sequence shown here is derived from an EMBL/GenBank/DDBJ whole genome shotgun (WGS) entry which is preliminary data.</text>
</comment>
<organism evidence="1">
    <name type="scientific">marine sediment metagenome</name>
    <dbReference type="NCBI Taxonomy" id="412755"/>
    <lineage>
        <taxon>unclassified sequences</taxon>
        <taxon>metagenomes</taxon>
        <taxon>ecological metagenomes</taxon>
    </lineage>
</organism>
<sequence>MKKIIETKLSDDITVWGYGDVTHSPELFKISLDERDGWFIGQKVKVTIESIEKVKK</sequence>
<accession>X1GK80</accession>
<name>X1GK80_9ZZZZ</name>
<dbReference type="EMBL" id="BARU01013886">
    <property type="protein sequence ID" value="GAH41999.1"/>
    <property type="molecule type" value="Genomic_DNA"/>
</dbReference>
<protein>
    <submittedName>
        <fullName evidence="1">Uncharacterized protein</fullName>
    </submittedName>
</protein>
<gene>
    <name evidence="1" type="ORF">S03H2_24820</name>
</gene>
<reference evidence="1" key="1">
    <citation type="journal article" date="2014" name="Front. Microbiol.">
        <title>High frequency of phylogenetically diverse reductive dehalogenase-homologous genes in deep subseafloor sedimentary metagenomes.</title>
        <authorList>
            <person name="Kawai M."/>
            <person name="Futagami T."/>
            <person name="Toyoda A."/>
            <person name="Takaki Y."/>
            <person name="Nishi S."/>
            <person name="Hori S."/>
            <person name="Arai W."/>
            <person name="Tsubouchi T."/>
            <person name="Morono Y."/>
            <person name="Uchiyama I."/>
            <person name="Ito T."/>
            <person name="Fujiyama A."/>
            <person name="Inagaki F."/>
            <person name="Takami H."/>
        </authorList>
    </citation>
    <scope>NUCLEOTIDE SEQUENCE</scope>
    <source>
        <strain evidence="1">Expedition CK06-06</strain>
    </source>
</reference>
<proteinExistence type="predicted"/>